<dbReference type="AlphaFoldDB" id="A0A0C9W2T0"/>
<feature type="compositionally biased region" description="Low complexity" evidence="1">
    <location>
        <begin position="9"/>
        <end position="35"/>
    </location>
</feature>
<sequence length="474" mass="52036">MALISLLVSRRPAPASSSPFRLPISTPPSSFTPSIVQTPVPQTSTAYNSTSTANNQTPASTPSTAEKRTHDGVEAGNHNDQAPDELMLTSTYRKKPKNDPTEEEEQKLRDIQREWGRKLAGMVDAFSVPGHIFAVGIKFENAKNAGEIPTEDSVAPEHRALLNSYQLFMEHIVELDTYIAEIGQVTDAPLQQRLMKDLYIYLRNGQDASRNDDTAVIKDGIVAMLRSEFPTECEGLKKKDKSNRGFIHHLTARLLTPPGVDFTDTVSAKDIESGKIPRDPEDTPLFLYENYYCNPFDEFEGFLKSPLLTKAFKAIYIGPSSWDPDDPSKSKRSSKASICNMQKVTGRTIAYIAMLVHFVLSDDLTLNKEASPGSFDYGAFFWNITSFFEDKELADLAAETLQWWNTEIFPTKPTTEADAAQPLTRLGRMKAQRAAKLAAQNSLTSGAGDSQGQAAQAQGARAAEGSGTVGEAEG</sequence>
<dbReference type="EMBL" id="KN837112">
    <property type="protein sequence ID" value="KIJ45346.1"/>
    <property type="molecule type" value="Genomic_DNA"/>
</dbReference>
<reference evidence="2 3" key="1">
    <citation type="submission" date="2014-06" db="EMBL/GenBank/DDBJ databases">
        <title>Evolutionary Origins and Diversification of the Mycorrhizal Mutualists.</title>
        <authorList>
            <consortium name="DOE Joint Genome Institute"/>
            <consortium name="Mycorrhizal Genomics Consortium"/>
            <person name="Kohler A."/>
            <person name="Kuo A."/>
            <person name="Nagy L.G."/>
            <person name="Floudas D."/>
            <person name="Copeland A."/>
            <person name="Barry K.W."/>
            <person name="Cichocki N."/>
            <person name="Veneault-Fourrey C."/>
            <person name="LaButti K."/>
            <person name="Lindquist E.A."/>
            <person name="Lipzen A."/>
            <person name="Lundell T."/>
            <person name="Morin E."/>
            <person name="Murat C."/>
            <person name="Riley R."/>
            <person name="Ohm R."/>
            <person name="Sun H."/>
            <person name="Tunlid A."/>
            <person name="Henrissat B."/>
            <person name="Grigoriev I.V."/>
            <person name="Hibbett D.S."/>
            <person name="Martin F."/>
        </authorList>
    </citation>
    <scope>NUCLEOTIDE SEQUENCE [LARGE SCALE GENOMIC DNA]</scope>
    <source>
        <strain evidence="2 3">SS14</strain>
    </source>
</reference>
<feature type="region of interest" description="Disordered" evidence="1">
    <location>
        <begin position="437"/>
        <end position="474"/>
    </location>
</feature>
<organism evidence="2 3">
    <name type="scientific">Sphaerobolus stellatus (strain SS14)</name>
    <dbReference type="NCBI Taxonomy" id="990650"/>
    <lineage>
        <taxon>Eukaryota</taxon>
        <taxon>Fungi</taxon>
        <taxon>Dikarya</taxon>
        <taxon>Basidiomycota</taxon>
        <taxon>Agaricomycotina</taxon>
        <taxon>Agaricomycetes</taxon>
        <taxon>Phallomycetidae</taxon>
        <taxon>Geastrales</taxon>
        <taxon>Sphaerobolaceae</taxon>
        <taxon>Sphaerobolus</taxon>
    </lineage>
</organism>
<evidence type="ECO:0000313" key="3">
    <source>
        <dbReference type="Proteomes" id="UP000054279"/>
    </source>
</evidence>
<evidence type="ECO:0000313" key="2">
    <source>
        <dbReference type="EMBL" id="KIJ45346.1"/>
    </source>
</evidence>
<protein>
    <submittedName>
        <fullName evidence="2">Uncharacterized protein</fullName>
    </submittedName>
</protein>
<accession>A0A0C9W2T0</accession>
<feature type="compositionally biased region" description="Low complexity" evidence="1">
    <location>
        <begin position="445"/>
        <end position="466"/>
    </location>
</feature>
<keyword evidence="3" id="KW-1185">Reference proteome</keyword>
<dbReference type="HOGENOM" id="CLU_043702_0_0_1"/>
<dbReference type="OrthoDB" id="3160134at2759"/>
<evidence type="ECO:0000256" key="1">
    <source>
        <dbReference type="SAM" id="MobiDB-lite"/>
    </source>
</evidence>
<gene>
    <name evidence="2" type="ORF">M422DRAFT_251116</name>
</gene>
<feature type="compositionally biased region" description="Low complexity" evidence="1">
    <location>
        <begin position="42"/>
        <end position="57"/>
    </location>
</feature>
<dbReference type="Proteomes" id="UP000054279">
    <property type="component" value="Unassembled WGS sequence"/>
</dbReference>
<dbReference type="Pfam" id="PF20414">
    <property type="entry name" value="DUF6698"/>
    <property type="match status" value="1"/>
</dbReference>
<feature type="region of interest" description="Disordered" evidence="1">
    <location>
        <begin position="1"/>
        <end position="107"/>
    </location>
</feature>
<proteinExistence type="predicted"/>
<name>A0A0C9W2T0_SPHS4</name>
<dbReference type="InterPro" id="IPR046521">
    <property type="entry name" value="DUF6698"/>
</dbReference>